<dbReference type="PANTHER" id="PTHR43669">
    <property type="entry name" value="5-KETO-D-GLUCONATE 5-REDUCTASE"/>
    <property type="match status" value="1"/>
</dbReference>
<keyword evidence="2" id="KW-0560">Oxidoreductase</keyword>
<comment type="similarity">
    <text evidence="1">Belongs to the short-chain dehydrogenases/reductases (SDR) family.</text>
</comment>
<dbReference type="InterPro" id="IPR002347">
    <property type="entry name" value="SDR_fam"/>
</dbReference>
<sequence>MSRTAETDARPLPTGAVLVAGAGPGVSGHLARLLAAEGHDLALLGIDPRELEQLAADGRDAGVRVETAQVDLTDDDAVRSTVAELGLRLGRFALVHFNPSAFREEDPLTLTPAALAEDVALGVGALLSVVQAARPFLAVDARVSVTGSMAADQPWNKAASLGVQKAAVRNLVHSLDTTLEPHGVRAVSVTVRGTLSTDPDSPFSHAAVARALRAALDQPADAWRSEVPYEG</sequence>
<dbReference type="Pfam" id="PF00106">
    <property type="entry name" value="adh_short"/>
    <property type="match status" value="1"/>
</dbReference>
<reference evidence="4" key="1">
    <citation type="journal article" date="2019" name="Int. J. Syst. Evol. Microbiol.">
        <title>The Global Catalogue of Microorganisms (GCM) 10K type strain sequencing project: providing services to taxonomists for standard genome sequencing and annotation.</title>
        <authorList>
            <consortium name="The Broad Institute Genomics Platform"/>
            <consortium name="The Broad Institute Genome Sequencing Center for Infectious Disease"/>
            <person name="Wu L."/>
            <person name="Ma J."/>
        </authorList>
    </citation>
    <scope>NUCLEOTIDE SEQUENCE [LARGE SCALE GENOMIC DNA]</scope>
    <source>
        <strain evidence="4">JCM 18127</strain>
    </source>
</reference>
<proteinExistence type="inferred from homology"/>
<dbReference type="Gene3D" id="3.40.50.720">
    <property type="entry name" value="NAD(P)-binding Rossmann-like Domain"/>
    <property type="match status" value="1"/>
</dbReference>
<evidence type="ECO:0000313" key="4">
    <source>
        <dbReference type="Proteomes" id="UP001500621"/>
    </source>
</evidence>
<organism evidence="3 4">
    <name type="scientific">Nocardioides nanhaiensis</name>
    <dbReference type="NCBI Taxonomy" id="1476871"/>
    <lineage>
        <taxon>Bacteria</taxon>
        <taxon>Bacillati</taxon>
        <taxon>Actinomycetota</taxon>
        <taxon>Actinomycetes</taxon>
        <taxon>Propionibacteriales</taxon>
        <taxon>Nocardioidaceae</taxon>
        <taxon>Nocardioides</taxon>
    </lineage>
</organism>
<protein>
    <recommendedName>
        <fullName evidence="5">SDR family oxidoreductase</fullName>
    </recommendedName>
</protein>
<dbReference type="RefSeq" id="WP_345267479.1">
    <property type="nucleotide sequence ID" value="NZ_BAABIM010000003.1"/>
</dbReference>
<evidence type="ECO:0008006" key="5">
    <source>
        <dbReference type="Google" id="ProtNLM"/>
    </source>
</evidence>
<dbReference type="EMBL" id="BAABIM010000003">
    <property type="protein sequence ID" value="GAA4690995.1"/>
    <property type="molecule type" value="Genomic_DNA"/>
</dbReference>
<accession>A0ABP8WKF5</accession>
<dbReference type="InterPro" id="IPR036291">
    <property type="entry name" value="NAD(P)-bd_dom_sf"/>
</dbReference>
<keyword evidence="4" id="KW-1185">Reference proteome</keyword>
<dbReference type="CDD" id="cd05233">
    <property type="entry name" value="SDR_c"/>
    <property type="match status" value="1"/>
</dbReference>
<dbReference type="Proteomes" id="UP001500621">
    <property type="component" value="Unassembled WGS sequence"/>
</dbReference>
<comment type="caution">
    <text evidence="3">The sequence shown here is derived from an EMBL/GenBank/DDBJ whole genome shotgun (WGS) entry which is preliminary data.</text>
</comment>
<gene>
    <name evidence="3" type="ORF">GCM10023226_31090</name>
</gene>
<dbReference type="PANTHER" id="PTHR43669:SF3">
    <property type="entry name" value="ALCOHOL DEHYDROGENASE, PUTATIVE (AFU_ORTHOLOGUE AFUA_3G03445)-RELATED"/>
    <property type="match status" value="1"/>
</dbReference>
<evidence type="ECO:0000313" key="3">
    <source>
        <dbReference type="EMBL" id="GAA4690995.1"/>
    </source>
</evidence>
<evidence type="ECO:0000256" key="2">
    <source>
        <dbReference type="ARBA" id="ARBA00023002"/>
    </source>
</evidence>
<dbReference type="SUPFAM" id="SSF51735">
    <property type="entry name" value="NAD(P)-binding Rossmann-fold domains"/>
    <property type="match status" value="1"/>
</dbReference>
<name>A0ABP8WKF5_9ACTN</name>
<evidence type="ECO:0000256" key="1">
    <source>
        <dbReference type="ARBA" id="ARBA00006484"/>
    </source>
</evidence>